<feature type="chain" id="PRO_5043708553" description="Invertebrate defensins family profile domain-containing protein" evidence="1">
    <location>
        <begin position="18"/>
        <end position="96"/>
    </location>
</feature>
<evidence type="ECO:0000256" key="1">
    <source>
        <dbReference type="SAM" id="SignalP"/>
    </source>
</evidence>
<keyword evidence="3" id="KW-1185">Reference proteome</keyword>
<evidence type="ECO:0000313" key="2">
    <source>
        <dbReference type="EMBL" id="GMS78558.1"/>
    </source>
</evidence>
<accession>A0AAV5S7G3</accession>
<reference evidence="2" key="1">
    <citation type="submission" date="2023-10" db="EMBL/GenBank/DDBJ databases">
        <title>Genome assembly of Pristionchus species.</title>
        <authorList>
            <person name="Yoshida K."/>
            <person name="Sommer R.J."/>
        </authorList>
    </citation>
    <scope>NUCLEOTIDE SEQUENCE</scope>
    <source>
        <strain evidence="2">RS0144</strain>
    </source>
</reference>
<gene>
    <name evidence="2" type="ORF">PENTCL1PPCAC_733</name>
</gene>
<evidence type="ECO:0000313" key="3">
    <source>
        <dbReference type="Proteomes" id="UP001432027"/>
    </source>
</evidence>
<proteinExistence type="predicted"/>
<dbReference type="AlphaFoldDB" id="A0AAV5S7G3"/>
<dbReference type="EMBL" id="BTSX01000001">
    <property type="protein sequence ID" value="GMS78558.1"/>
    <property type="molecule type" value="Genomic_DNA"/>
</dbReference>
<feature type="non-terminal residue" evidence="2">
    <location>
        <position position="96"/>
    </location>
</feature>
<protein>
    <recommendedName>
        <fullName evidence="4">Invertebrate defensins family profile domain-containing protein</fullName>
    </recommendedName>
</protein>
<evidence type="ECO:0008006" key="4">
    <source>
        <dbReference type="Google" id="ProtNLM"/>
    </source>
</evidence>
<organism evidence="2 3">
    <name type="scientific">Pristionchus entomophagus</name>
    <dbReference type="NCBI Taxonomy" id="358040"/>
    <lineage>
        <taxon>Eukaryota</taxon>
        <taxon>Metazoa</taxon>
        <taxon>Ecdysozoa</taxon>
        <taxon>Nematoda</taxon>
        <taxon>Chromadorea</taxon>
        <taxon>Rhabditida</taxon>
        <taxon>Rhabditina</taxon>
        <taxon>Diplogasteromorpha</taxon>
        <taxon>Diplogasteroidea</taxon>
        <taxon>Neodiplogasteridae</taxon>
        <taxon>Pristionchus</taxon>
    </lineage>
</organism>
<sequence length="96" mass="10284">MLILILLSTAFAARIESIGNPHSIANERLPLDGSIASAIDDVSGHSEKEELTGYGEWIVATPCTDSCGACGRTHMFRECLCAEEEGCPCSKPESRI</sequence>
<comment type="caution">
    <text evidence="2">The sequence shown here is derived from an EMBL/GenBank/DDBJ whole genome shotgun (WGS) entry which is preliminary data.</text>
</comment>
<dbReference type="Proteomes" id="UP001432027">
    <property type="component" value="Unassembled WGS sequence"/>
</dbReference>
<feature type="signal peptide" evidence="1">
    <location>
        <begin position="1"/>
        <end position="17"/>
    </location>
</feature>
<name>A0AAV5S7G3_9BILA</name>
<keyword evidence="1" id="KW-0732">Signal</keyword>